<dbReference type="EMBL" id="CYKH01001326">
    <property type="protein sequence ID" value="CUG86535.1"/>
    <property type="molecule type" value="Genomic_DNA"/>
</dbReference>
<protein>
    <submittedName>
        <fullName evidence="1">Uncharacterized protein</fullName>
    </submittedName>
</protein>
<dbReference type="AlphaFoldDB" id="A0A0S4J4Z3"/>
<name>A0A0S4J4Z3_BODSA</name>
<gene>
    <name evidence="1" type="ORF">BSAL_06670</name>
</gene>
<keyword evidence="2" id="KW-1185">Reference proteome</keyword>
<accession>A0A0S4J4Z3</accession>
<dbReference type="VEuPathDB" id="TriTrypDB:BSAL_06670"/>
<sequence length="87" mass="9635">MSCSTLRTLKGASQRGCCTLRGIHSVPSSSSSWLVACLLKNCRTLQTLSVCSMQSTPVEECRRGCCCTRRLCVSEAEIKELDKVYRK</sequence>
<dbReference type="Proteomes" id="UP000051952">
    <property type="component" value="Unassembled WGS sequence"/>
</dbReference>
<organism evidence="1 2">
    <name type="scientific">Bodo saltans</name>
    <name type="common">Flagellated protozoan</name>
    <dbReference type="NCBI Taxonomy" id="75058"/>
    <lineage>
        <taxon>Eukaryota</taxon>
        <taxon>Discoba</taxon>
        <taxon>Euglenozoa</taxon>
        <taxon>Kinetoplastea</taxon>
        <taxon>Metakinetoplastina</taxon>
        <taxon>Eubodonida</taxon>
        <taxon>Bodonidae</taxon>
        <taxon>Bodo</taxon>
    </lineage>
</organism>
<proteinExistence type="predicted"/>
<evidence type="ECO:0000313" key="1">
    <source>
        <dbReference type="EMBL" id="CUG86535.1"/>
    </source>
</evidence>
<reference evidence="2" key="1">
    <citation type="submission" date="2015-09" db="EMBL/GenBank/DDBJ databases">
        <authorList>
            <consortium name="Pathogen Informatics"/>
        </authorList>
    </citation>
    <scope>NUCLEOTIDE SEQUENCE [LARGE SCALE GENOMIC DNA]</scope>
    <source>
        <strain evidence="2">Lake Konstanz</strain>
    </source>
</reference>
<evidence type="ECO:0000313" key="2">
    <source>
        <dbReference type="Proteomes" id="UP000051952"/>
    </source>
</evidence>